<organism evidence="2 3">
    <name type="scientific">Fragilariopsis cylindrus CCMP1102</name>
    <dbReference type="NCBI Taxonomy" id="635003"/>
    <lineage>
        <taxon>Eukaryota</taxon>
        <taxon>Sar</taxon>
        <taxon>Stramenopiles</taxon>
        <taxon>Ochrophyta</taxon>
        <taxon>Bacillariophyta</taxon>
        <taxon>Bacillariophyceae</taxon>
        <taxon>Bacillariophycidae</taxon>
        <taxon>Bacillariales</taxon>
        <taxon>Bacillariaceae</taxon>
        <taxon>Fragilariopsis</taxon>
    </lineage>
</organism>
<evidence type="ECO:0000313" key="2">
    <source>
        <dbReference type="EMBL" id="OEU13656.1"/>
    </source>
</evidence>
<feature type="compositionally biased region" description="Acidic residues" evidence="1">
    <location>
        <begin position="339"/>
        <end position="360"/>
    </location>
</feature>
<dbReference type="AlphaFoldDB" id="A0A1E7F675"/>
<accession>A0A1E7F675</accession>
<sequence>MSTGAYATAASEYTRAAELVEVADDETTEMKREIGRKCLLNASEAWINMSEPGKAAQSKISAALALTWGDDSSALGKAALTALEESVEAHVPDPMNPYVRYRQTGISAYIDPESEETADNPSAETLAFAENQIVNRPYAHESVQEVVYLLISFGEYTSALYAQGAVSTLLSRDGVSSLTLSRSFVAETILTLATGDSIAAEQEFLNRHVQKTSYLSSRECKLGEELFRAVKTRDEEALDETRSTTMSNRAAIGNLHESLKEVLSMIRISGVARKGEPSSSTSTKKSSKKSSSKSASSTAKTKEKEIASFEELSSMKTGYEEDITAADAIDTNALQNELDGLDFGDDSDESDMDDDDIDLR</sequence>
<reference evidence="2 3" key="1">
    <citation type="submission" date="2016-09" db="EMBL/GenBank/DDBJ databases">
        <title>Extensive genetic diversity and differential bi-allelic expression allows diatom success in the polar Southern Ocean.</title>
        <authorList>
            <consortium name="DOE Joint Genome Institute"/>
            <person name="Mock T."/>
            <person name="Otillar R.P."/>
            <person name="Strauss J."/>
            <person name="Dupont C."/>
            <person name="Frickenhaus S."/>
            <person name="Maumus F."/>
            <person name="Mcmullan M."/>
            <person name="Sanges R."/>
            <person name="Schmutz J."/>
            <person name="Toseland A."/>
            <person name="Valas R."/>
            <person name="Veluchamy A."/>
            <person name="Ward B.J."/>
            <person name="Allen A."/>
            <person name="Barry K."/>
            <person name="Falciatore A."/>
            <person name="Ferrante M."/>
            <person name="Fortunato A.E."/>
            <person name="Gloeckner G."/>
            <person name="Gruber A."/>
            <person name="Hipkin R."/>
            <person name="Janech M."/>
            <person name="Kroth P."/>
            <person name="Leese F."/>
            <person name="Lindquist E."/>
            <person name="Lyon B.R."/>
            <person name="Martin J."/>
            <person name="Mayer C."/>
            <person name="Parker M."/>
            <person name="Quesneville H."/>
            <person name="Raymond J."/>
            <person name="Uhlig C."/>
            <person name="Valentin K.U."/>
            <person name="Worden A.Z."/>
            <person name="Armbrust E.V."/>
            <person name="Bowler C."/>
            <person name="Green B."/>
            <person name="Moulton V."/>
            <person name="Van Oosterhout C."/>
            <person name="Grigoriev I."/>
        </authorList>
    </citation>
    <scope>NUCLEOTIDE SEQUENCE [LARGE SCALE GENOMIC DNA]</scope>
    <source>
        <strain evidence="2 3">CCMP1102</strain>
    </source>
</reference>
<dbReference type="InterPro" id="IPR011990">
    <property type="entry name" value="TPR-like_helical_dom_sf"/>
</dbReference>
<dbReference type="KEGG" id="fcy:FRACYDRAFT_269898"/>
<feature type="region of interest" description="Disordered" evidence="1">
    <location>
        <begin position="271"/>
        <end position="315"/>
    </location>
</feature>
<dbReference type="Gene3D" id="1.25.40.10">
    <property type="entry name" value="Tetratricopeptide repeat domain"/>
    <property type="match status" value="1"/>
</dbReference>
<proteinExistence type="predicted"/>
<gene>
    <name evidence="2" type="ORF">FRACYDRAFT_269898</name>
</gene>
<name>A0A1E7F675_9STRA</name>
<dbReference type="EMBL" id="KV784361">
    <property type="protein sequence ID" value="OEU13656.1"/>
    <property type="molecule type" value="Genomic_DNA"/>
</dbReference>
<evidence type="ECO:0000256" key="1">
    <source>
        <dbReference type="SAM" id="MobiDB-lite"/>
    </source>
</evidence>
<feature type="region of interest" description="Disordered" evidence="1">
    <location>
        <begin position="337"/>
        <end position="360"/>
    </location>
</feature>
<dbReference type="Proteomes" id="UP000095751">
    <property type="component" value="Unassembled WGS sequence"/>
</dbReference>
<protein>
    <submittedName>
        <fullName evidence="2">Uncharacterized protein</fullName>
    </submittedName>
</protein>
<keyword evidence="3" id="KW-1185">Reference proteome</keyword>
<dbReference type="Pfam" id="PF14938">
    <property type="entry name" value="SNAP"/>
    <property type="match status" value="1"/>
</dbReference>
<dbReference type="OrthoDB" id="9984275at2759"/>
<evidence type="ECO:0000313" key="3">
    <source>
        <dbReference type="Proteomes" id="UP000095751"/>
    </source>
</evidence>
<dbReference type="InParanoid" id="A0A1E7F675"/>